<feature type="compositionally biased region" description="Basic and acidic residues" evidence="1">
    <location>
        <begin position="1896"/>
        <end position="1905"/>
    </location>
</feature>
<comment type="caution">
    <text evidence="2">The sequence shown here is derived from an EMBL/GenBank/DDBJ whole genome shotgun (WGS) entry which is preliminary data.</text>
</comment>
<gene>
    <name evidence="2" type="ORF">CCMP2556_LOCUS53096</name>
</gene>
<feature type="region of interest" description="Disordered" evidence="1">
    <location>
        <begin position="1886"/>
        <end position="1917"/>
    </location>
</feature>
<name>A0ABP0SR23_9DINO</name>
<accession>A0ABP0SR23</accession>
<evidence type="ECO:0000313" key="3">
    <source>
        <dbReference type="Proteomes" id="UP001642484"/>
    </source>
</evidence>
<organism evidence="2 3">
    <name type="scientific">Durusdinium trenchii</name>
    <dbReference type="NCBI Taxonomy" id="1381693"/>
    <lineage>
        <taxon>Eukaryota</taxon>
        <taxon>Sar</taxon>
        <taxon>Alveolata</taxon>
        <taxon>Dinophyceae</taxon>
        <taxon>Suessiales</taxon>
        <taxon>Symbiodiniaceae</taxon>
        <taxon>Durusdinium</taxon>
    </lineage>
</organism>
<keyword evidence="3" id="KW-1185">Reference proteome</keyword>
<reference evidence="2 3" key="1">
    <citation type="submission" date="2024-02" db="EMBL/GenBank/DDBJ databases">
        <authorList>
            <person name="Chen Y."/>
            <person name="Shah S."/>
            <person name="Dougan E. K."/>
            <person name="Thang M."/>
            <person name="Chan C."/>
        </authorList>
    </citation>
    <scope>NUCLEOTIDE SEQUENCE [LARGE SCALE GENOMIC DNA]</scope>
</reference>
<dbReference type="Proteomes" id="UP001642484">
    <property type="component" value="Unassembled WGS sequence"/>
</dbReference>
<evidence type="ECO:0008006" key="4">
    <source>
        <dbReference type="Google" id="ProtNLM"/>
    </source>
</evidence>
<evidence type="ECO:0000313" key="2">
    <source>
        <dbReference type="EMBL" id="CAK9114842.1"/>
    </source>
</evidence>
<protein>
    <recommendedName>
        <fullName evidence="4">GPS domain-containing protein</fullName>
    </recommendedName>
</protein>
<dbReference type="EMBL" id="CAXAMN010028040">
    <property type="protein sequence ID" value="CAK9114842.1"/>
    <property type="molecule type" value="Genomic_DNA"/>
</dbReference>
<evidence type="ECO:0000256" key="1">
    <source>
        <dbReference type="SAM" id="MobiDB-lite"/>
    </source>
</evidence>
<sequence length="2003" mass="217535">MECRRPEAKASSEYAESSIASGFVRVEDAEVYTVSSLVEQTTPSSLLLFDTDSSSLDFPDFDLDGLEVGGILSWIEPEQNSQVISYVIYWASDIVNQSGTWLCIATNSSAASCLELVLRCFVEQSSPAILEIFDLNASVSNLQFDGVLAVRKDLDLYELGGDAVASSSNVTFKDKDLDQWQVAGNITWVEADDTSVDLNLWTCEKLSTAALFEDVEEYLIYMAEDRFGSNRSLLGNSAAPCDDNTPLLSFTHFVVYSRSSLVEQSTPGAVVIIDVSAAVEQLSFVDLDLDASELGGEVTWSPPTSGLEQVNGYGVYLSDAAYVARSQIGIVPKGTHVKAVPDSTARQSFTHVLVYSRSDAFQQSTPAATAISDALAQVTSLEFTDFDLDETEVGGTLMWQAPEDTTYVAYYNAYKAYFCNDTNDTNGEPIYVAGTFSFLMEASPEQELPVMSPEVPHLLAGSAEAEADGMAPKLQFGRKRGRIRNAVTRMRKVAVGFAQLLSKDTFLLFKRVWKLSFKHCQELCQSGLPAQDLSLQPVEGLHLEVELEQPTVMEEEALARRLTGAVDTDDSLLANELMEERFLVNAAADVCDADTNQSDTTDEWDLSNFTGDVAAQISGLFRFNLAGANAGQVTYQITVPLASAQALAPFTHFLVYAASNFSEQSFPSALRIVDTVASASTVDFLDLDLDLLELGGQVSWAEPLDLSKVQDYVVYLGNSIDRSQLGVAQNSQLDIRAETPTGRFESLLVYTRSSLAEQSSPSSLIFQDNEVLLNISFYDLDLDEGDLGGLANWSGTSEELVLEYAVYLAEICEGQERNDTSDTSDVATWENSTSPDFCNLRYIDTVNASEPRVQIPAETPKMNSTHLAVFARSALVEQRTPSALLFFDASASVTQLSFADLDLDVGQLGGSITWQAADTAAAPRVLSYDVYLAPDTAATQRSRMGSQPVGQEALVVEPETDLFEFSYIVVFTRSALTEQTTPVGLHVSDTQATVENVSFIDLDLDFTELGGDLRWSEPLNFKEVERYNIYLSEILDLDVQNFTVRTFLANVSVGEDLFVVAPETSRLDTNNSALEEAYTHFFIYTQSSLVEQTTPFAHEIYDAEATVSDPQLIDEDLDLDELGGRVFWTPPVDSSRVYLYRAFLADPSGQRSQIGEDVEVPLHETNLTAEQPIASFSHLLVYTASQLVEQTTPNASSISDTVRVVSMVRFNDYDLDLDEVGGTVLWDAPVPSSYVTSYRLAFATIRNETLEGFDNSSVLALLENETISSLSWTLGSTVAGTADLFATIPAETPLGGATHILVFSSSRLAEQQTPRAFEIRDTASQVSGIFFKDFDLDVNELAGDATWSEPVDIQFVTQYVVYLATDATGSERSHIASTAVGTTLLTIPSETRSEGRDQLLVYTQSALAEQSTPAAFALSDLVAMVSNVSFDDYDLDMTDLGGNLTWVLADDEALLTHYVVYFAQSCEGNTSEALASLLTGSLVFTVDGATVSQVEAAVIAALAMEFGAYPGDVVVSVSSASTRRLLGEARRLAANTWLVTYQVTAGVSSLVIPPETSLENFTHFAIFARSAVAEATIAASLLIEDAEASVSTVLIPDEDLDLDEIGGTISWVEPVGAGFDRVEHYNIYLSLSAARRSGDARVVSIPRGQSSADLAADTAKANFEALLVSTESMLTEQSTPAFALLSDTHALITNLSFADQDLDFDDIGGTLSWVEPEDDGFVQSYFIYQALPLEEAMPLGLCGSPLVVDTLLSGSLRLTMPGVTAQELAVAIRAALSQALGIPLTSLFVTVTSVSLRRLAEERRLSQSWQVTYQASISNSLAASVSEKSNLFHAQPASFAVHLSVQLVTIGVDPAGLVIEEFSQVEIISLVTNSNKTSMMDNLTSGEMNISDSEDSDSRVLRSEDSDYSDFDSSKDMPRRLSSQEVNLTAWCRGALLGNVSAGNSTFEVPPDLQLSPYSYFVVYAASALQEQSTPAFVKATRVDLFKRLDNGFSILLVRVAIV</sequence>
<proteinExistence type="predicted"/>